<dbReference type="Proteomes" id="UP000034504">
    <property type="component" value="Unassembled WGS sequence"/>
</dbReference>
<gene>
    <name evidence="1" type="ORF">UW82_C0012G0011</name>
</gene>
<dbReference type="EMBL" id="LCJU01000012">
    <property type="protein sequence ID" value="KKT84724.1"/>
    <property type="molecule type" value="Genomic_DNA"/>
</dbReference>
<name>A0A0G1NKK8_UNCKA</name>
<accession>A0A0G1NKK8</accession>
<organism evidence="1 2">
    <name type="scientific">candidate division WWE3 bacterium GW2011_GWC2_44_9</name>
    <dbReference type="NCBI Taxonomy" id="1619125"/>
    <lineage>
        <taxon>Bacteria</taxon>
        <taxon>Katanobacteria</taxon>
    </lineage>
</organism>
<sequence>MHGRYSLAARQNGSVESYCLTSWLSYPCEAIDYLREMNEGGIIYNRYEWGGYLIWQLPDYKVFVDGRMPAWPTPSGKSPYTIYLETLQNQPGWQDTLKEYNVSWLLISPGTFMDLLIGDGPEEYGYTEVKRGNQYVLYKRL</sequence>
<protein>
    <submittedName>
        <fullName evidence="1">Putative membrane protein</fullName>
    </submittedName>
</protein>
<proteinExistence type="predicted"/>
<comment type="caution">
    <text evidence="1">The sequence shown here is derived from an EMBL/GenBank/DDBJ whole genome shotgun (WGS) entry which is preliminary data.</text>
</comment>
<dbReference type="AlphaFoldDB" id="A0A0G1NKK8"/>
<evidence type="ECO:0000313" key="1">
    <source>
        <dbReference type="EMBL" id="KKT84724.1"/>
    </source>
</evidence>
<evidence type="ECO:0000313" key="2">
    <source>
        <dbReference type="Proteomes" id="UP000034504"/>
    </source>
</evidence>
<reference evidence="1 2" key="1">
    <citation type="journal article" date="2015" name="Nature">
        <title>rRNA introns, odd ribosomes, and small enigmatic genomes across a large radiation of phyla.</title>
        <authorList>
            <person name="Brown C.T."/>
            <person name="Hug L.A."/>
            <person name="Thomas B.C."/>
            <person name="Sharon I."/>
            <person name="Castelle C.J."/>
            <person name="Singh A."/>
            <person name="Wilkins M.J."/>
            <person name="Williams K.H."/>
            <person name="Banfield J.F."/>
        </authorList>
    </citation>
    <scope>NUCLEOTIDE SEQUENCE [LARGE SCALE GENOMIC DNA]</scope>
</reference>